<evidence type="ECO:0000256" key="6">
    <source>
        <dbReference type="ARBA" id="ARBA00022884"/>
    </source>
</evidence>
<dbReference type="SMART" id="SM00651">
    <property type="entry name" value="Sm"/>
    <property type="match status" value="1"/>
</dbReference>
<evidence type="ECO:0000256" key="10">
    <source>
        <dbReference type="ARBA" id="ARBA00041355"/>
    </source>
</evidence>
<reference evidence="13" key="1">
    <citation type="submission" date="2013-02" db="EMBL/GenBank/DDBJ databases">
        <authorList>
            <consortium name="The Broad Institute Genome Sequencing Platform"/>
            <person name="Cuomo C."/>
            <person name="Becnel J."/>
            <person name="Sanscrainte N."/>
            <person name="Walker B."/>
            <person name="Young S.K."/>
            <person name="Zeng Q."/>
            <person name="Gargeya S."/>
            <person name="Fitzgerald M."/>
            <person name="Haas B."/>
            <person name="Abouelleil A."/>
            <person name="Alvarado L."/>
            <person name="Arachchi H.M."/>
            <person name="Berlin A.M."/>
            <person name="Chapman S.B."/>
            <person name="Dewar J."/>
            <person name="Goldberg J."/>
            <person name="Griggs A."/>
            <person name="Gujja S."/>
            <person name="Hansen M."/>
            <person name="Howarth C."/>
            <person name="Imamovic A."/>
            <person name="Larimer J."/>
            <person name="McCowan C."/>
            <person name="Murphy C."/>
            <person name="Neiman D."/>
            <person name="Pearson M."/>
            <person name="Priest M."/>
            <person name="Roberts A."/>
            <person name="Saif S."/>
            <person name="Shea T."/>
            <person name="Sisk P."/>
            <person name="Sykes S."/>
            <person name="Wortman J."/>
            <person name="Nusbaum C."/>
            <person name="Birren B."/>
        </authorList>
    </citation>
    <scope>NUCLEOTIDE SEQUENCE [LARGE SCALE GENOMIC DNA]</scope>
    <source>
        <strain evidence="13">PRA339</strain>
    </source>
</reference>
<dbReference type="VEuPathDB" id="MicrosporidiaDB:H312_02320"/>
<evidence type="ECO:0000259" key="11">
    <source>
        <dbReference type="PROSITE" id="PS52002"/>
    </source>
</evidence>
<keyword evidence="6" id="KW-0694">RNA-binding</keyword>
<evidence type="ECO:0000313" key="13">
    <source>
        <dbReference type="Proteomes" id="UP000030655"/>
    </source>
</evidence>
<organism evidence="12 13">
    <name type="scientific">Anncaliia algerae PRA339</name>
    <dbReference type="NCBI Taxonomy" id="1288291"/>
    <lineage>
        <taxon>Eukaryota</taxon>
        <taxon>Fungi</taxon>
        <taxon>Fungi incertae sedis</taxon>
        <taxon>Microsporidia</taxon>
        <taxon>Tubulinosematoidea</taxon>
        <taxon>Tubulinosematidae</taxon>
        <taxon>Anncaliia</taxon>
    </lineage>
</organism>
<dbReference type="PANTHER" id="PTHR10701">
    <property type="entry name" value="SMALL NUCLEAR RIBONUCLEOPROTEIN-ASSOCIATED PROTEIN B AND N"/>
    <property type="match status" value="1"/>
</dbReference>
<dbReference type="GO" id="GO:0071013">
    <property type="term" value="C:catalytic step 2 spliceosome"/>
    <property type="evidence" value="ECO:0007669"/>
    <property type="project" value="TreeGrafter"/>
</dbReference>
<dbReference type="Gene3D" id="2.30.30.100">
    <property type="match status" value="1"/>
</dbReference>
<dbReference type="GO" id="GO:0005682">
    <property type="term" value="C:U5 snRNP"/>
    <property type="evidence" value="ECO:0007669"/>
    <property type="project" value="TreeGrafter"/>
</dbReference>
<dbReference type="InterPro" id="IPR047575">
    <property type="entry name" value="Sm"/>
</dbReference>
<keyword evidence="7" id="KW-0508">mRNA splicing</keyword>
<evidence type="ECO:0000256" key="2">
    <source>
        <dbReference type="ARBA" id="ARBA00004496"/>
    </source>
</evidence>
<dbReference type="Pfam" id="PF01423">
    <property type="entry name" value="LSM"/>
    <property type="match status" value="1"/>
</dbReference>
<keyword evidence="13" id="KW-1185">Reference proteome</keyword>
<dbReference type="GO" id="GO:0005685">
    <property type="term" value="C:U1 snRNP"/>
    <property type="evidence" value="ECO:0007669"/>
    <property type="project" value="TreeGrafter"/>
</dbReference>
<accession>A0A059EZX9</accession>
<dbReference type="InterPro" id="IPR050914">
    <property type="entry name" value="snRNP_SmB/NAA38-like"/>
</dbReference>
<protein>
    <recommendedName>
        <fullName evidence="10">Sm protein B</fullName>
    </recommendedName>
</protein>
<evidence type="ECO:0000256" key="8">
    <source>
        <dbReference type="ARBA" id="ARBA00023242"/>
    </source>
</evidence>
<dbReference type="HOGENOM" id="CLU_076902_4_2_1"/>
<comment type="subcellular location">
    <subcellularLocation>
        <location evidence="2">Cytoplasm</location>
    </subcellularLocation>
    <subcellularLocation>
        <location evidence="1">Nucleus</location>
    </subcellularLocation>
</comment>
<name>A0A059EZX9_9MICR</name>
<comment type="similarity">
    <text evidence="3">Belongs to the snRNP SmB/SmN family.</text>
</comment>
<keyword evidence="4" id="KW-0963">Cytoplasm</keyword>
<dbReference type="GO" id="GO:0046540">
    <property type="term" value="C:U4/U6 x U5 tri-snRNP complex"/>
    <property type="evidence" value="ECO:0007669"/>
    <property type="project" value="TreeGrafter"/>
</dbReference>
<keyword evidence="9" id="KW-0687">Ribonucleoprotein</keyword>
<dbReference type="AlphaFoldDB" id="A0A059EZX9"/>
<dbReference type="OrthoDB" id="2020720at2759"/>
<feature type="domain" description="Sm" evidence="11">
    <location>
        <begin position="1"/>
        <end position="71"/>
    </location>
</feature>
<dbReference type="PANTHER" id="PTHR10701:SF0">
    <property type="entry name" value="SMALL NUCLEAR RIBONUCLEOPROTEIN-ASSOCIATED PROTEIN B"/>
    <property type="match status" value="1"/>
</dbReference>
<dbReference type="GO" id="GO:0005686">
    <property type="term" value="C:U2 snRNP"/>
    <property type="evidence" value="ECO:0007669"/>
    <property type="project" value="TreeGrafter"/>
</dbReference>
<keyword evidence="5" id="KW-0507">mRNA processing</keyword>
<dbReference type="GO" id="GO:0005737">
    <property type="term" value="C:cytoplasm"/>
    <property type="evidence" value="ECO:0007669"/>
    <property type="project" value="UniProtKB-SubCell"/>
</dbReference>
<dbReference type="GO" id="GO:0005687">
    <property type="term" value="C:U4 snRNP"/>
    <property type="evidence" value="ECO:0007669"/>
    <property type="project" value="TreeGrafter"/>
</dbReference>
<dbReference type="PROSITE" id="PS52002">
    <property type="entry name" value="SM"/>
    <property type="match status" value="1"/>
</dbReference>
<dbReference type="Proteomes" id="UP000030655">
    <property type="component" value="Unassembled WGS sequence"/>
</dbReference>
<evidence type="ECO:0000256" key="7">
    <source>
        <dbReference type="ARBA" id="ARBA00023187"/>
    </source>
</evidence>
<dbReference type="SUPFAM" id="SSF50182">
    <property type="entry name" value="Sm-like ribonucleoproteins"/>
    <property type="match status" value="1"/>
</dbReference>
<dbReference type="GO" id="GO:0070990">
    <property type="term" value="F:snRNP binding"/>
    <property type="evidence" value="ECO:0007669"/>
    <property type="project" value="TreeGrafter"/>
</dbReference>
<sequence>MKKTIKKLINNRVILHCKEGRYYEGDLLSCDDDMNIVLDDSEEFNESSRRYLGLVVFRGDYICEIEILSKKMNVN</sequence>
<evidence type="ECO:0000256" key="5">
    <source>
        <dbReference type="ARBA" id="ARBA00022664"/>
    </source>
</evidence>
<dbReference type="GO" id="GO:0003723">
    <property type="term" value="F:RNA binding"/>
    <property type="evidence" value="ECO:0007669"/>
    <property type="project" value="UniProtKB-KW"/>
</dbReference>
<evidence type="ECO:0000256" key="4">
    <source>
        <dbReference type="ARBA" id="ARBA00022490"/>
    </source>
</evidence>
<dbReference type="InterPro" id="IPR010920">
    <property type="entry name" value="LSM_dom_sf"/>
</dbReference>
<dbReference type="CDD" id="cd00600">
    <property type="entry name" value="Sm_like"/>
    <property type="match status" value="1"/>
</dbReference>
<evidence type="ECO:0000256" key="3">
    <source>
        <dbReference type="ARBA" id="ARBA00009123"/>
    </source>
</evidence>
<dbReference type="GO" id="GO:0071004">
    <property type="term" value="C:U2-type prespliceosome"/>
    <property type="evidence" value="ECO:0007669"/>
    <property type="project" value="TreeGrafter"/>
</dbReference>
<reference evidence="12 13" key="2">
    <citation type="submission" date="2014-03" db="EMBL/GenBank/DDBJ databases">
        <title>The Genome Sequence of Anncaliia algerae insect isolate PRA339.</title>
        <authorList>
            <consortium name="The Broad Institute Genome Sequencing Platform"/>
            <consortium name="The Broad Institute Genome Sequencing Center for Infectious Disease"/>
            <person name="Cuomo C."/>
            <person name="Becnel J."/>
            <person name="Sanscrainte N."/>
            <person name="Walker B."/>
            <person name="Young S.K."/>
            <person name="Zeng Q."/>
            <person name="Gargeya S."/>
            <person name="Fitzgerald M."/>
            <person name="Haas B."/>
            <person name="Abouelleil A."/>
            <person name="Alvarado L."/>
            <person name="Arachchi H.M."/>
            <person name="Berlin A.M."/>
            <person name="Chapman S.B."/>
            <person name="Dewar J."/>
            <person name="Goldberg J."/>
            <person name="Griggs A."/>
            <person name="Gujja S."/>
            <person name="Hansen M."/>
            <person name="Howarth C."/>
            <person name="Imamovic A."/>
            <person name="Larimer J."/>
            <person name="McCowan C."/>
            <person name="Murphy C."/>
            <person name="Neiman D."/>
            <person name="Pearson M."/>
            <person name="Priest M."/>
            <person name="Roberts A."/>
            <person name="Saif S."/>
            <person name="Shea T."/>
            <person name="Sisk P."/>
            <person name="Sykes S."/>
            <person name="Wortman J."/>
            <person name="Nusbaum C."/>
            <person name="Birren B."/>
        </authorList>
    </citation>
    <scope>NUCLEOTIDE SEQUENCE [LARGE SCALE GENOMIC DNA]</scope>
    <source>
        <strain evidence="12 13">PRA339</strain>
    </source>
</reference>
<proteinExistence type="inferred from homology"/>
<keyword evidence="8" id="KW-0539">Nucleus</keyword>
<dbReference type="EMBL" id="KK365190">
    <property type="protein sequence ID" value="KCZ80291.1"/>
    <property type="molecule type" value="Genomic_DNA"/>
</dbReference>
<evidence type="ECO:0000256" key="9">
    <source>
        <dbReference type="ARBA" id="ARBA00023274"/>
    </source>
</evidence>
<evidence type="ECO:0000313" key="12">
    <source>
        <dbReference type="EMBL" id="KCZ80291.1"/>
    </source>
</evidence>
<dbReference type="GO" id="GO:0000398">
    <property type="term" value="P:mRNA splicing, via spliceosome"/>
    <property type="evidence" value="ECO:0007669"/>
    <property type="project" value="TreeGrafter"/>
</dbReference>
<gene>
    <name evidence="12" type="ORF">H312_02320</name>
</gene>
<dbReference type="InterPro" id="IPR001163">
    <property type="entry name" value="Sm_dom_euk/arc"/>
</dbReference>
<evidence type="ECO:0000256" key="1">
    <source>
        <dbReference type="ARBA" id="ARBA00004123"/>
    </source>
</evidence>